<evidence type="ECO:0000313" key="10">
    <source>
        <dbReference type="EMBL" id="QVK23392.1"/>
    </source>
</evidence>
<comment type="function">
    <text evidence="7">SbcCD cleaves DNA hairpin structures. These structures can inhibit DNA replication and are intermediates in certain DNA recombination reactions. The complex acts as a 3'-&gt;5' double strand exonuclease that can open hairpins. It also has a 5' single-strand endonuclease activity.</text>
</comment>
<dbReference type="EMBL" id="CP074572">
    <property type="protein sequence ID" value="QVK23392.1"/>
    <property type="molecule type" value="Genomic_DNA"/>
</dbReference>
<dbReference type="InterPro" id="IPR004593">
    <property type="entry name" value="SbcD"/>
</dbReference>
<keyword evidence="5 7" id="KW-0378">Hydrolase</keyword>
<comment type="similarity">
    <text evidence="1 7">Belongs to the SbcD family.</text>
</comment>
<evidence type="ECO:0000256" key="6">
    <source>
        <dbReference type="ARBA" id="ARBA00022839"/>
    </source>
</evidence>
<dbReference type="InterPro" id="IPR029052">
    <property type="entry name" value="Metallo-depent_PP-like"/>
</dbReference>
<feature type="domain" description="Nuclease SbcCD subunit D C-terminal" evidence="9">
    <location>
        <begin position="268"/>
        <end position="355"/>
    </location>
</feature>
<dbReference type="Gene3D" id="3.60.21.10">
    <property type="match status" value="1"/>
</dbReference>
<proteinExistence type="inferred from homology"/>
<evidence type="ECO:0000256" key="7">
    <source>
        <dbReference type="RuleBase" id="RU363069"/>
    </source>
</evidence>
<sequence length="396" mass="43916">MKFIHTSDWHLGRQLHGESLLEQQRIALAQIAALAVEHQVDALIIAGDIYDRAIPPASTVTLLSEFLDELIGKHQIQVLITSGNHDSAERLGFAAKQMRSSGLHMVGSLSLPLTPIKLHGKQSDAWFYPISYAEPAVVRHALEDDSINSHELAMQALLEQVTQHDSENLPKVVVAHCFLDGSTESESERPLSVGGADHISPALFAPFDYVALGHLHGPQYRGVEHVRYSGSPLKYSFSEATQKKSVTLVELNGDSAPSIELLPISTGRDVRIIEGNLADLLLQAKDDPHADDYLMVRLSDTHALLDPMGKLRSAYPNVLHLERTGLMAQQQTGDIGRDRIKKGELEMFSDFFEQVAGNPYLPRSSNICTSCWMNCTREKTHETASIDHERLWPICR</sequence>
<dbReference type="PANTHER" id="PTHR30337:SF0">
    <property type="entry name" value="NUCLEASE SBCCD SUBUNIT D"/>
    <property type="match status" value="1"/>
</dbReference>
<keyword evidence="11" id="KW-1185">Reference proteome</keyword>
<evidence type="ECO:0000259" key="9">
    <source>
        <dbReference type="Pfam" id="PF12320"/>
    </source>
</evidence>
<dbReference type="GO" id="GO:0004527">
    <property type="term" value="F:exonuclease activity"/>
    <property type="evidence" value="ECO:0007669"/>
    <property type="project" value="UniProtKB-KW"/>
</dbReference>
<dbReference type="InterPro" id="IPR041796">
    <property type="entry name" value="Mre11_N"/>
</dbReference>
<protein>
    <recommendedName>
        <fullName evidence="3 7">Nuclease SbcCD subunit D</fullName>
    </recommendedName>
</protein>
<dbReference type="InterPro" id="IPR026843">
    <property type="entry name" value="SbcD_C"/>
</dbReference>
<keyword evidence="7" id="KW-0255">Endonuclease</keyword>
<keyword evidence="7" id="KW-0233">DNA recombination</keyword>
<feature type="domain" description="Calcineurin-like phosphoesterase" evidence="8">
    <location>
        <begin position="1"/>
        <end position="218"/>
    </location>
</feature>
<dbReference type="CDD" id="cd00840">
    <property type="entry name" value="MPP_Mre11_N"/>
    <property type="match status" value="1"/>
</dbReference>
<dbReference type="NCBIfam" id="TIGR00619">
    <property type="entry name" value="sbcd"/>
    <property type="match status" value="1"/>
</dbReference>
<keyword evidence="4 7" id="KW-0540">Nuclease</keyword>
<dbReference type="PANTHER" id="PTHR30337">
    <property type="entry name" value="COMPONENT OF ATP-DEPENDENT DSDNA EXONUCLEASE"/>
    <property type="match status" value="1"/>
</dbReference>
<dbReference type="Proteomes" id="UP000676428">
    <property type="component" value="Chromosome"/>
</dbReference>
<evidence type="ECO:0000256" key="2">
    <source>
        <dbReference type="ARBA" id="ARBA00011322"/>
    </source>
</evidence>
<name>A0ABX8DHV9_9GAMM</name>
<dbReference type="InterPro" id="IPR050535">
    <property type="entry name" value="DNA_Repair-Maintenance_Comp"/>
</dbReference>
<evidence type="ECO:0000259" key="8">
    <source>
        <dbReference type="Pfam" id="PF00149"/>
    </source>
</evidence>
<evidence type="ECO:0000256" key="4">
    <source>
        <dbReference type="ARBA" id="ARBA00022722"/>
    </source>
</evidence>
<keyword evidence="6 7" id="KW-0269">Exonuclease</keyword>
<evidence type="ECO:0000256" key="3">
    <source>
        <dbReference type="ARBA" id="ARBA00013365"/>
    </source>
</evidence>
<dbReference type="InterPro" id="IPR004843">
    <property type="entry name" value="Calcineurin-like_PHP"/>
</dbReference>
<evidence type="ECO:0000256" key="5">
    <source>
        <dbReference type="ARBA" id="ARBA00022801"/>
    </source>
</evidence>
<accession>A0ABX8DHV9</accession>
<dbReference type="SUPFAM" id="SSF56300">
    <property type="entry name" value="Metallo-dependent phosphatases"/>
    <property type="match status" value="1"/>
</dbReference>
<comment type="subunit">
    <text evidence="2 7">Heterodimer of SbcC and SbcD.</text>
</comment>
<evidence type="ECO:0000313" key="11">
    <source>
        <dbReference type="Proteomes" id="UP000676428"/>
    </source>
</evidence>
<dbReference type="Pfam" id="PF00149">
    <property type="entry name" value="Metallophos"/>
    <property type="match status" value="1"/>
</dbReference>
<reference evidence="10 11" key="1">
    <citation type="journal article" date="2012" name="Int. J. Syst. Evol. Microbiol.">
        <title>Shewanella dokdonensis sp. nov., isolated from seawater.</title>
        <authorList>
            <person name="Sung H.R."/>
            <person name="Yoon J.H."/>
            <person name="Ghim S.Y."/>
        </authorList>
    </citation>
    <scope>NUCLEOTIDE SEQUENCE [LARGE SCALE GENOMIC DNA]</scope>
    <source>
        <strain evidence="10 11">DSM 23626</strain>
    </source>
</reference>
<dbReference type="Pfam" id="PF12320">
    <property type="entry name" value="SbcD_C"/>
    <property type="match status" value="1"/>
</dbReference>
<organism evidence="10 11">
    <name type="scientific">Shewanella dokdonensis</name>
    <dbReference type="NCBI Taxonomy" id="712036"/>
    <lineage>
        <taxon>Bacteria</taxon>
        <taxon>Pseudomonadati</taxon>
        <taxon>Pseudomonadota</taxon>
        <taxon>Gammaproteobacteria</taxon>
        <taxon>Alteromonadales</taxon>
        <taxon>Shewanellaceae</taxon>
        <taxon>Shewanella</taxon>
    </lineage>
</organism>
<gene>
    <name evidence="7" type="primary">sbcD</name>
    <name evidence="10" type="ORF">KHX94_00895</name>
</gene>
<evidence type="ECO:0000256" key="1">
    <source>
        <dbReference type="ARBA" id="ARBA00010555"/>
    </source>
</evidence>
<keyword evidence="7" id="KW-0235">DNA replication</keyword>